<sequence>MTEELLSAAEVAAYLETYDKFLDGTISCGAKRSDLGAGEARKGTVENITQIMWPSALLPVLRAAPFHQRALRLVRDLLGEDMDLDFDMLINKAPHSDTPTPWHQDCAYWIDLPDKRAASIWMALDEATLDNGCMWYAPGSHLQPVRPHRSAGKGGGALSCDGDESEAVAVPLKPGSAAIHGGGTLHYSRGNKTAGHRRAFILNFRPAAMIRLEREQGMDHGLTDNTRKVRSAAAK</sequence>
<keyword evidence="2" id="KW-0223">Dioxygenase</keyword>
<evidence type="ECO:0000256" key="1">
    <source>
        <dbReference type="SAM" id="MobiDB-lite"/>
    </source>
</evidence>
<proteinExistence type="predicted"/>
<name>A0A975G9A2_9BACT</name>
<dbReference type="PANTHER" id="PTHR20883:SF46">
    <property type="entry name" value="PHYTANOYL-COA HYDROXYLASE"/>
    <property type="match status" value="1"/>
</dbReference>
<keyword evidence="3" id="KW-1185">Reference proteome</keyword>
<dbReference type="EMBL" id="CP073100">
    <property type="protein sequence ID" value="QUE51156.1"/>
    <property type="molecule type" value="Genomic_DNA"/>
</dbReference>
<dbReference type="Pfam" id="PF05721">
    <property type="entry name" value="PhyH"/>
    <property type="match status" value="1"/>
</dbReference>
<dbReference type="Proteomes" id="UP000676169">
    <property type="component" value="Chromosome"/>
</dbReference>
<dbReference type="InterPro" id="IPR008775">
    <property type="entry name" value="Phytyl_CoA_dOase-like"/>
</dbReference>
<dbReference type="Gene3D" id="2.60.120.620">
    <property type="entry name" value="q2cbj1_9rhob like domain"/>
    <property type="match status" value="1"/>
</dbReference>
<protein>
    <submittedName>
        <fullName evidence="2">Phytanoyl-CoA dioxygenase family protein</fullName>
    </submittedName>
</protein>
<keyword evidence="2" id="KW-0560">Oxidoreductase</keyword>
<feature type="region of interest" description="Disordered" evidence="1">
    <location>
        <begin position="215"/>
        <end position="235"/>
    </location>
</feature>
<reference evidence="2" key="1">
    <citation type="submission" date="2021-04" db="EMBL/GenBank/DDBJ databases">
        <title>Luteolibacter sp. 32A isolated from the skin of an Anderson's salamander (Ambystoma andersonii).</title>
        <authorList>
            <person name="Spergser J."/>
            <person name="Busse H.-J."/>
        </authorList>
    </citation>
    <scope>NUCLEOTIDE SEQUENCE</scope>
    <source>
        <strain evidence="2">32A</strain>
    </source>
</reference>
<dbReference type="PANTHER" id="PTHR20883">
    <property type="entry name" value="PHYTANOYL-COA DIOXYGENASE DOMAIN CONTAINING 1"/>
    <property type="match status" value="1"/>
</dbReference>
<dbReference type="GO" id="GO:0016706">
    <property type="term" value="F:2-oxoglutarate-dependent dioxygenase activity"/>
    <property type="evidence" value="ECO:0007669"/>
    <property type="project" value="UniProtKB-ARBA"/>
</dbReference>
<evidence type="ECO:0000313" key="2">
    <source>
        <dbReference type="EMBL" id="QUE51156.1"/>
    </source>
</evidence>
<dbReference type="SUPFAM" id="SSF51197">
    <property type="entry name" value="Clavaminate synthase-like"/>
    <property type="match status" value="1"/>
</dbReference>
<accession>A0A975G9A2</accession>
<dbReference type="GO" id="GO:0005506">
    <property type="term" value="F:iron ion binding"/>
    <property type="evidence" value="ECO:0007669"/>
    <property type="project" value="UniProtKB-ARBA"/>
</dbReference>
<organism evidence="2 3">
    <name type="scientific">Luteolibacter ambystomatis</name>
    <dbReference type="NCBI Taxonomy" id="2824561"/>
    <lineage>
        <taxon>Bacteria</taxon>
        <taxon>Pseudomonadati</taxon>
        <taxon>Verrucomicrobiota</taxon>
        <taxon>Verrucomicrobiia</taxon>
        <taxon>Verrucomicrobiales</taxon>
        <taxon>Verrucomicrobiaceae</taxon>
        <taxon>Luteolibacter</taxon>
    </lineage>
</organism>
<dbReference type="KEGG" id="lamb:KBB96_20165"/>
<evidence type="ECO:0000313" key="3">
    <source>
        <dbReference type="Proteomes" id="UP000676169"/>
    </source>
</evidence>
<gene>
    <name evidence="2" type="ORF">KBB96_20165</name>
</gene>
<feature type="compositionally biased region" description="Basic and acidic residues" evidence="1">
    <location>
        <begin position="215"/>
        <end position="227"/>
    </location>
</feature>
<dbReference type="AlphaFoldDB" id="A0A975G9A2"/>